<name>A0A6G1Q7R7_CHAAH</name>
<keyword evidence="3" id="KW-1185">Reference proteome</keyword>
<accession>A0A6G1Q7R7</accession>
<protein>
    <submittedName>
        <fullName evidence="2">Uncharacterized protein</fullName>
    </submittedName>
</protein>
<reference evidence="2 3" key="1">
    <citation type="submission" date="2019-02" db="EMBL/GenBank/DDBJ databases">
        <title>Opniocepnalus argus genome.</title>
        <authorList>
            <person name="Zhou C."/>
            <person name="Xiao S."/>
        </authorList>
    </citation>
    <scope>NUCLEOTIDE SEQUENCE [LARGE SCALE GENOMIC DNA]</scope>
    <source>
        <strain evidence="2">OARG1902GOOAL</strain>
        <tissue evidence="2">Muscle</tissue>
    </source>
</reference>
<dbReference type="EMBL" id="CM015724">
    <property type="protein sequence ID" value="KAF3698459.1"/>
    <property type="molecule type" value="Genomic_DNA"/>
</dbReference>
<evidence type="ECO:0000313" key="2">
    <source>
        <dbReference type="EMBL" id="KAF3698459.1"/>
    </source>
</evidence>
<sequence>MVVITKYNICPAEVTYGQIVIKNQKKAGRRTEQATDPDVLYSSVRAGNRR</sequence>
<evidence type="ECO:0000313" key="3">
    <source>
        <dbReference type="Proteomes" id="UP000503349"/>
    </source>
</evidence>
<evidence type="ECO:0000256" key="1">
    <source>
        <dbReference type="SAM" id="MobiDB-lite"/>
    </source>
</evidence>
<reference evidence="3" key="2">
    <citation type="submission" date="2019-02" db="EMBL/GenBank/DDBJ databases">
        <title>Opniocepnalus argus Var Kimnra genome.</title>
        <authorList>
            <person name="Zhou C."/>
            <person name="Xiao S."/>
        </authorList>
    </citation>
    <scope>NUCLEOTIDE SEQUENCE [LARGE SCALE GENOMIC DNA]</scope>
</reference>
<organism evidence="2 3">
    <name type="scientific">Channa argus</name>
    <name type="common">Northern snakehead</name>
    <name type="synonym">Ophicephalus argus</name>
    <dbReference type="NCBI Taxonomy" id="215402"/>
    <lineage>
        <taxon>Eukaryota</taxon>
        <taxon>Metazoa</taxon>
        <taxon>Chordata</taxon>
        <taxon>Craniata</taxon>
        <taxon>Vertebrata</taxon>
        <taxon>Euteleostomi</taxon>
        <taxon>Actinopterygii</taxon>
        <taxon>Neopterygii</taxon>
        <taxon>Teleostei</taxon>
        <taxon>Neoteleostei</taxon>
        <taxon>Acanthomorphata</taxon>
        <taxon>Anabantaria</taxon>
        <taxon>Anabantiformes</taxon>
        <taxon>Channoidei</taxon>
        <taxon>Channidae</taxon>
        <taxon>Channa</taxon>
    </lineage>
</organism>
<dbReference type="Proteomes" id="UP000503349">
    <property type="component" value="Chromosome 13"/>
</dbReference>
<gene>
    <name evidence="2" type="ORF">EXN66_Car014140</name>
</gene>
<proteinExistence type="predicted"/>
<feature type="region of interest" description="Disordered" evidence="1">
    <location>
        <begin position="24"/>
        <end position="50"/>
    </location>
</feature>
<dbReference type="AlphaFoldDB" id="A0A6G1Q7R7"/>